<accession>A0A3L7JWQ9</accession>
<name>A0A3L7JWQ9_9BACI</name>
<protein>
    <submittedName>
        <fullName evidence="2">NAD(P)-dependent oxidoreductase</fullName>
    </submittedName>
</protein>
<feature type="domain" description="NAD-dependent epimerase/dehydratase" evidence="1">
    <location>
        <begin position="8"/>
        <end position="225"/>
    </location>
</feature>
<dbReference type="InterPro" id="IPR051783">
    <property type="entry name" value="NAD(P)-dependent_oxidoreduct"/>
</dbReference>
<proteinExistence type="predicted"/>
<comment type="caution">
    <text evidence="2">The sequence shown here is derived from an EMBL/GenBank/DDBJ whole genome shotgun (WGS) entry which is preliminary data.</text>
</comment>
<organism evidence="2 3">
    <name type="scientific">Falsibacillus albus</name>
    <dbReference type="NCBI Taxonomy" id="2478915"/>
    <lineage>
        <taxon>Bacteria</taxon>
        <taxon>Bacillati</taxon>
        <taxon>Bacillota</taxon>
        <taxon>Bacilli</taxon>
        <taxon>Bacillales</taxon>
        <taxon>Bacillaceae</taxon>
        <taxon>Falsibacillus</taxon>
    </lineage>
</organism>
<dbReference type="GO" id="GO:0004029">
    <property type="term" value="F:aldehyde dehydrogenase (NAD+) activity"/>
    <property type="evidence" value="ECO:0007669"/>
    <property type="project" value="TreeGrafter"/>
</dbReference>
<dbReference type="SUPFAM" id="SSF51735">
    <property type="entry name" value="NAD(P)-binding Rossmann-fold domains"/>
    <property type="match status" value="1"/>
</dbReference>
<keyword evidence="3" id="KW-1185">Reference proteome</keyword>
<dbReference type="InterPro" id="IPR001509">
    <property type="entry name" value="Epimerase_deHydtase"/>
</dbReference>
<gene>
    <name evidence="2" type="ORF">D9X91_13545</name>
</gene>
<dbReference type="AlphaFoldDB" id="A0A3L7JWQ9"/>
<dbReference type="Gene3D" id="3.40.50.720">
    <property type="entry name" value="NAD(P)-binding Rossmann-like Domain"/>
    <property type="match status" value="1"/>
</dbReference>
<dbReference type="OrthoDB" id="9811743at2"/>
<sequence>MEIKNKRVLVTGITGTLGKSVAMRLMEEAEEVRGLVRNTIYPETYKGLTVVQGDLSNKDSLLEALRNIDIVVHCAAYLGDDLEEAMKSNVVGVENLASASLEMGVQKFIHISTVSVYGEPNQGHISEAHPIVQAHEEPYIHTKDQSEHILRKYVEKGLDVVMLRPGSICAEENSYWGDRQVDRMIKADVVDWVHPEDMIAWIHTDNLAELIHLVIRKAKSGEVFNAIDGNFPEMEFRQKIIKTLGKNQKIPNRDVERPIYSNKKIMDLGYNPTKTFAETISNLENMAAKSK</sequence>
<evidence type="ECO:0000313" key="2">
    <source>
        <dbReference type="EMBL" id="RLQ94559.1"/>
    </source>
</evidence>
<dbReference type="EMBL" id="RCVZ01000009">
    <property type="protein sequence ID" value="RLQ94559.1"/>
    <property type="molecule type" value="Genomic_DNA"/>
</dbReference>
<evidence type="ECO:0000313" key="3">
    <source>
        <dbReference type="Proteomes" id="UP000276770"/>
    </source>
</evidence>
<dbReference type="Proteomes" id="UP000276770">
    <property type="component" value="Unassembled WGS sequence"/>
</dbReference>
<dbReference type="InterPro" id="IPR036291">
    <property type="entry name" value="NAD(P)-bd_dom_sf"/>
</dbReference>
<dbReference type="PANTHER" id="PTHR48079">
    <property type="entry name" value="PROTEIN YEEZ"/>
    <property type="match status" value="1"/>
</dbReference>
<dbReference type="RefSeq" id="WP_121681172.1">
    <property type="nucleotide sequence ID" value="NZ_RCVZ01000009.1"/>
</dbReference>
<dbReference type="GO" id="GO:0005737">
    <property type="term" value="C:cytoplasm"/>
    <property type="evidence" value="ECO:0007669"/>
    <property type="project" value="TreeGrafter"/>
</dbReference>
<dbReference type="PANTHER" id="PTHR48079:SF6">
    <property type="entry name" value="NAD(P)-BINDING DOMAIN-CONTAINING PROTEIN-RELATED"/>
    <property type="match status" value="1"/>
</dbReference>
<reference evidence="2 3" key="1">
    <citation type="submission" date="2018-10" db="EMBL/GenBank/DDBJ databases">
        <title>Falsibacillus sp. genome draft.</title>
        <authorList>
            <person name="Shi S."/>
        </authorList>
    </citation>
    <scope>NUCLEOTIDE SEQUENCE [LARGE SCALE GENOMIC DNA]</scope>
    <source>
        <strain evidence="2 3">GY 10110</strain>
    </source>
</reference>
<dbReference type="Pfam" id="PF01370">
    <property type="entry name" value="Epimerase"/>
    <property type="match status" value="1"/>
</dbReference>
<evidence type="ECO:0000259" key="1">
    <source>
        <dbReference type="Pfam" id="PF01370"/>
    </source>
</evidence>